<dbReference type="InterPro" id="IPR036397">
    <property type="entry name" value="RNaseH_sf"/>
</dbReference>
<dbReference type="GO" id="GO:0015074">
    <property type="term" value="P:DNA integration"/>
    <property type="evidence" value="ECO:0007669"/>
    <property type="project" value="InterPro"/>
</dbReference>
<organism evidence="6 7">
    <name type="scientific">Chaetomium globosum (strain ATCC 6205 / CBS 148.51 / DSM 1962 / NBRC 6347 / NRRL 1970)</name>
    <name type="common">Soil fungus</name>
    <dbReference type="NCBI Taxonomy" id="306901"/>
    <lineage>
        <taxon>Eukaryota</taxon>
        <taxon>Fungi</taxon>
        <taxon>Dikarya</taxon>
        <taxon>Ascomycota</taxon>
        <taxon>Pezizomycotina</taxon>
        <taxon>Sordariomycetes</taxon>
        <taxon>Sordariomycetidae</taxon>
        <taxon>Sordariales</taxon>
        <taxon>Chaetomiaceae</taxon>
        <taxon>Chaetomium</taxon>
    </lineage>
</organism>
<keyword evidence="3" id="KW-0496">Mitochondrion</keyword>
<dbReference type="PANTHER" id="PTHR11439">
    <property type="entry name" value="GAG-POL-RELATED RETROTRANSPOSON"/>
    <property type="match status" value="1"/>
</dbReference>
<dbReference type="SUPFAM" id="SSF81383">
    <property type="entry name" value="F-box domain"/>
    <property type="match status" value="1"/>
</dbReference>
<dbReference type="InterPro" id="IPR013103">
    <property type="entry name" value="RVT_2"/>
</dbReference>
<dbReference type="HOGENOM" id="CLU_001995_0_0_1"/>
<dbReference type="VEuPathDB" id="FungiDB:CHGG_04040"/>
<dbReference type="SUPFAM" id="SSF56672">
    <property type="entry name" value="DNA/RNA polymerases"/>
    <property type="match status" value="1"/>
</dbReference>
<dbReference type="InterPro" id="IPR012337">
    <property type="entry name" value="RNaseH-like_sf"/>
</dbReference>
<dbReference type="OrthoDB" id="4590285at2759"/>
<evidence type="ECO:0000256" key="1">
    <source>
        <dbReference type="ARBA" id="ARBA00004173"/>
    </source>
</evidence>
<dbReference type="FunCoup" id="Q2H2F6">
    <property type="interactions" value="435"/>
</dbReference>
<proteinExistence type="predicted"/>
<feature type="region of interest" description="Disordered" evidence="4">
    <location>
        <begin position="1269"/>
        <end position="1300"/>
    </location>
</feature>
<feature type="region of interest" description="Disordered" evidence="4">
    <location>
        <begin position="203"/>
        <end position="224"/>
    </location>
</feature>
<accession>Q2H2F6</accession>
<keyword evidence="7" id="KW-1185">Reference proteome</keyword>
<dbReference type="InterPro" id="IPR001584">
    <property type="entry name" value="Integrase_cat-core"/>
</dbReference>
<dbReference type="InterPro" id="IPR036047">
    <property type="entry name" value="F-box-like_dom_sf"/>
</dbReference>
<protein>
    <recommendedName>
        <fullName evidence="5">Integrase catalytic domain-containing protein</fullName>
    </recommendedName>
</protein>
<dbReference type="InParanoid" id="Q2H2F6"/>
<evidence type="ECO:0000256" key="2">
    <source>
        <dbReference type="ARBA" id="ARBA00022884"/>
    </source>
</evidence>
<dbReference type="Pfam" id="PF07727">
    <property type="entry name" value="RVT_2"/>
    <property type="match status" value="1"/>
</dbReference>
<gene>
    <name evidence="6" type="ORF">CHGG_04040</name>
</gene>
<name>Q2H2F6_CHAGB</name>
<dbReference type="eggNOG" id="KOG0017">
    <property type="taxonomic scope" value="Eukaryota"/>
</dbReference>
<feature type="compositionally biased region" description="Low complexity" evidence="4">
    <location>
        <begin position="1290"/>
        <end position="1300"/>
    </location>
</feature>
<evidence type="ECO:0000313" key="7">
    <source>
        <dbReference type="Proteomes" id="UP000001056"/>
    </source>
</evidence>
<dbReference type="PANTHER" id="PTHR11439:SF440">
    <property type="entry name" value="INTEGRASE CATALYTIC DOMAIN-CONTAINING PROTEIN"/>
    <property type="match status" value="1"/>
</dbReference>
<feature type="compositionally biased region" description="Low complexity" evidence="4">
    <location>
        <begin position="749"/>
        <end position="763"/>
    </location>
</feature>
<dbReference type="InterPro" id="IPR057670">
    <property type="entry name" value="SH3_retrovirus"/>
</dbReference>
<feature type="compositionally biased region" description="Basic and acidic residues" evidence="4">
    <location>
        <begin position="736"/>
        <end position="746"/>
    </location>
</feature>
<dbReference type="PROSITE" id="PS50994">
    <property type="entry name" value="INTEGRASE"/>
    <property type="match status" value="1"/>
</dbReference>
<dbReference type="EMBL" id="CH408032">
    <property type="protein sequence ID" value="EAQ87421.1"/>
    <property type="molecule type" value="Genomic_DNA"/>
</dbReference>
<dbReference type="Pfam" id="PF24539">
    <property type="entry name" value="DUF7600"/>
    <property type="match status" value="1"/>
</dbReference>
<dbReference type="Proteomes" id="UP000001056">
    <property type="component" value="Unassembled WGS sequence"/>
</dbReference>
<evidence type="ECO:0000256" key="4">
    <source>
        <dbReference type="SAM" id="MobiDB-lite"/>
    </source>
</evidence>
<dbReference type="Gene3D" id="3.30.420.10">
    <property type="entry name" value="Ribonuclease H-like superfamily/Ribonuclease H"/>
    <property type="match status" value="1"/>
</dbReference>
<dbReference type="SUPFAM" id="SSF53098">
    <property type="entry name" value="Ribonuclease H-like"/>
    <property type="match status" value="1"/>
</dbReference>
<dbReference type="GO" id="GO:0005739">
    <property type="term" value="C:mitochondrion"/>
    <property type="evidence" value="ECO:0007669"/>
    <property type="project" value="UniProtKB-SubCell"/>
</dbReference>
<dbReference type="InterPro" id="IPR056021">
    <property type="entry name" value="DUF7600"/>
</dbReference>
<reference evidence="7" key="1">
    <citation type="journal article" date="2015" name="Genome Announc.">
        <title>Draft genome sequence of the cellulolytic fungus Chaetomium globosum.</title>
        <authorList>
            <person name="Cuomo C.A."/>
            <person name="Untereiner W.A."/>
            <person name="Ma L.-J."/>
            <person name="Grabherr M."/>
            <person name="Birren B.W."/>
        </authorList>
    </citation>
    <scope>NUCLEOTIDE SEQUENCE [LARGE SCALE GENOMIC DNA]</scope>
    <source>
        <strain evidence="7">ATCC 6205 / CBS 148.51 / DSM 1962 / NBRC 6347 / NRRL 1970</strain>
    </source>
</reference>
<dbReference type="InterPro" id="IPR043502">
    <property type="entry name" value="DNA/RNA_pol_sf"/>
</dbReference>
<dbReference type="Pfam" id="PF25597">
    <property type="entry name" value="SH3_retrovirus"/>
    <property type="match status" value="1"/>
</dbReference>
<evidence type="ECO:0000259" key="5">
    <source>
        <dbReference type="PROSITE" id="PS50994"/>
    </source>
</evidence>
<evidence type="ECO:0000256" key="3">
    <source>
        <dbReference type="ARBA" id="ARBA00023128"/>
    </source>
</evidence>
<feature type="region of interest" description="Disordered" evidence="4">
    <location>
        <begin position="819"/>
        <end position="857"/>
    </location>
</feature>
<feature type="domain" description="Integrase catalytic" evidence="5">
    <location>
        <begin position="951"/>
        <end position="1124"/>
    </location>
</feature>
<dbReference type="GO" id="GO:0003723">
    <property type="term" value="F:RNA binding"/>
    <property type="evidence" value="ECO:0007669"/>
    <property type="project" value="UniProtKB-KW"/>
</dbReference>
<dbReference type="RefSeq" id="XP_001223254.1">
    <property type="nucleotide sequence ID" value="XM_001223253.1"/>
</dbReference>
<feature type="region of interest" description="Disordered" evidence="4">
    <location>
        <begin position="1323"/>
        <end position="1352"/>
    </location>
</feature>
<dbReference type="CDD" id="cd09272">
    <property type="entry name" value="RNase_HI_RT_Ty1"/>
    <property type="match status" value="1"/>
</dbReference>
<dbReference type="GO" id="GO:0005634">
    <property type="term" value="C:nucleus"/>
    <property type="evidence" value="ECO:0007669"/>
    <property type="project" value="UniProtKB-ARBA"/>
</dbReference>
<comment type="subcellular location">
    <subcellularLocation>
        <location evidence="1">Mitochondrion</location>
    </subcellularLocation>
</comment>
<feature type="compositionally biased region" description="Low complexity" evidence="4">
    <location>
        <begin position="827"/>
        <end position="852"/>
    </location>
</feature>
<dbReference type="GeneID" id="4392375"/>
<feature type="region of interest" description="Disordered" evidence="4">
    <location>
        <begin position="732"/>
        <end position="775"/>
    </location>
</feature>
<keyword evidence="2" id="KW-0694">RNA-binding</keyword>
<sequence length="1931" mass="217412">MNGYQLPFVVHCVFCGWFIADKAGSVSWMNQFRGLCRSREEGVHVTGVGLYSDPQLGRFIAPQNVDARWCDPGYANPDLDQFGVLFRGEWLEINGKRGHVFHDACWSLVKQAYHPTQVPCERLFEVLDSLIMTDSMCPSLDWGHDYGGLQGFLEDQIHDWETQVDDGNYLTPYDGIEDVLQTPAYYNVNPLATSEVEAILTETPQAPPSRVPLLPTESSSPGRDPFASLPVELRSAIATYLSTPDTLNTRRASPSFWFIFDSQQFWASRFRGKASERSWLFEAVSGSETRGVVGHRDWRGLYQRTADAGLAEGTRNRKRIWGLIIQHVVDVLALSWNELPHEVPLPWHIPPLPEEHGSPEQSWITAAGCLPLDTKYHGPCKGSKVQGVAIPTNDISRVAVSTVLFGGNGYICGLSLTATNDEVIQLGYSLAGSEHSLQLHGAALMGFNLAVGVGGIQALQCVSGSNARKHLSAWIGFTDGVPITERLGRVTTSGETMALKLEFDAMMTQMLEAQKNYYEKKLAEKSTKRQKTTFEKVPELKKKEDFLTWRDKLLTSLKSAGLEAHILTGVPEPADDDEKRQWRYDRIDVDNLIQSTIADINVWTLLRGQGWKVTDQDPKSTFDHLTQHFDKYTHKATYDIAREFFNIRRGDYDKFTTFQIRLNYLYQRINETDYKMQESAATLNAIQAISDAYPDLYTRSMTNLRNNKLSWADLMLEFNELASQEATQPALSNVKYGKDKTKKVEGDATSSSSNTRSTSMTNKNNERQNSWKSKNQRVDCKECDKDIYTGQAHCGGCGFHYPKALICWWCNPEQAPENWPKRDSALKAKATKTSSSTSTSLTKSSSASSSTTGPLHQQSGSLLMELYDYRGVPAVRDALPTSTNRGNQPKPEMASVPYRKMHRRLMHAGKSVVEEACRRAGIELTAKQDHFCEGCTMGKMTDELGKSAPIQGDNPLDFIRVDTVTHEKPGALGYKYSVHIIDIDTNFHWVKYTSTKGQIFDLLKDWVVMVHTQTGRWVKMIGIDGGTEFGQSPIPFVDDKFKRWAREKGIVVLQTPPHTPWMNGKVERAAREVLDKTRATMIAYQIPEHLWTFVMESVVQVKNVLPTNANTGNRCPQEAFAKGVGMPKSTWTPHITHFRAYFCEAYYYVKPKYRVQSDKFAARAEKGRLIGYADLHGKIYWIWNPKTGKIIRASAVKFNEGPDFVPDEDVGTDVEYEAVFTDTTTQEEEEAVVEKQDWVTITHPDQTTTTISLQGGDSTATENELPAIENEPQQSDETTEMQKEKHVAQLPTPEATPEPTLDAEDRMEIGRDLPVPINHLSPGIGNLVTDEPGTVAPTTLSTRPRRQKAKYGTGTEEGYYAKLSRGELPGQSFYAAHLDIPEPDEPTIGMALSSVKVENDIAQYLQPQIPKNHRQAKRLENYKDYWLKAMLKQDASLRDKEVYELIPKRPGMTILPSKWVFDEKMNPSTGTTDPRARWVVCGNFDKDSWNSEDVFAAVVNSVSVRTFLAVVAVRDLECLQYDFITAFLNTLIPKGIDYYVEPPEGLDIPPDMVCRLRKALYGLRKSPQYWFNTVKPLLEERGFKALETDACLFRHKRYDILLVLYVDDLLIAAPSTAMIHTVRDEIIKQFELKELGPVKRFLGFDIVRDRKQKKIFVSQESYTRALLAKREMSDCHPTPTPWPSKMELPATWEPVMKRQKAYIKDTGSLNWLACGTRPDIAYTVSRLAEANAGPSQAHLDLLKHVFRYLKGTTDLGIEFGGDEISCDDMRMMAFADASLADRLPSRQSTGGHSVFLAGAPVLWKSKKQPFVALSTTEAEFTNLTPTALSTMWVSQILKDCGIPQKIPTVIFTDSNNAYKTVLNPMNRARTRTIDIRYKWIIEKVQKGELSVNHLPGAQMPADGLTKPLSKEKHAAFVGMMGMRAKKIPWAK</sequence>
<evidence type="ECO:0000313" key="6">
    <source>
        <dbReference type="EMBL" id="EAQ87421.1"/>
    </source>
</evidence>